<comment type="caution">
    <text evidence="2">The sequence shown here is derived from an EMBL/GenBank/DDBJ whole genome shotgun (WGS) entry which is preliminary data.</text>
</comment>
<dbReference type="Proteomes" id="UP001305779">
    <property type="component" value="Unassembled WGS sequence"/>
</dbReference>
<evidence type="ECO:0000256" key="1">
    <source>
        <dbReference type="SAM" id="MobiDB-lite"/>
    </source>
</evidence>
<reference evidence="2 3" key="1">
    <citation type="journal article" date="2023" name="G3 (Bethesda)">
        <title>A chromosome-level genome assembly of Zasmidium syzygii isolated from banana leaves.</title>
        <authorList>
            <person name="van Westerhoven A.C."/>
            <person name="Mehrabi R."/>
            <person name="Talebi R."/>
            <person name="Steentjes M.B.F."/>
            <person name="Corcolon B."/>
            <person name="Chong P.A."/>
            <person name="Kema G.H.J."/>
            <person name="Seidl M.F."/>
        </authorList>
    </citation>
    <scope>NUCLEOTIDE SEQUENCE [LARGE SCALE GENOMIC DNA]</scope>
    <source>
        <strain evidence="2 3">P124</strain>
    </source>
</reference>
<evidence type="ECO:0008006" key="4">
    <source>
        <dbReference type="Google" id="ProtNLM"/>
    </source>
</evidence>
<feature type="region of interest" description="Disordered" evidence="1">
    <location>
        <begin position="96"/>
        <end position="122"/>
    </location>
</feature>
<dbReference type="SUPFAM" id="SSF57701">
    <property type="entry name" value="Zn2/Cys6 DNA-binding domain"/>
    <property type="match status" value="1"/>
</dbReference>
<evidence type="ECO:0000313" key="3">
    <source>
        <dbReference type="Proteomes" id="UP001305779"/>
    </source>
</evidence>
<dbReference type="InterPro" id="IPR036864">
    <property type="entry name" value="Zn2-C6_fun-type_DNA-bd_sf"/>
</dbReference>
<organism evidence="2 3">
    <name type="scientific">Zasmidium cellare</name>
    <name type="common">Wine cellar mold</name>
    <name type="synonym">Racodium cellare</name>
    <dbReference type="NCBI Taxonomy" id="395010"/>
    <lineage>
        <taxon>Eukaryota</taxon>
        <taxon>Fungi</taxon>
        <taxon>Dikarya</taxon>
        <taxon>Ascomycota</taxon>
        <taxon>Pezizomycotina</taxon>
        <taxon>Dothideomycetes</taxon>
        <taxon>Dothideomycetidae</taxon>
        <taxon>Mycosphaerellales</taxon>
        <taxon>Mycosphaerellaceae</taxon>
        <taxon>Zasmidium</taxon>
    </lineage>
</organism>
<name>A0ABR0ES65_ZASCE</name>
<keyword evidence="3" id="KW-1185">Reference proteome</keyword>
<feature type="compositionally biased region" description="Polar residues" evidence="1">
    <location>
        <begin position="113"/>
        <end position="122"/>
    </location>
</feature>
<evidence type="ECO:0000313" key="2">
    <source>
        <dbReference type="EMBL" id="KAK4503985.1"/>
    </source>
</evidence>
<protein>
    <recommendedName>
        <fullName evidence="4">Zn(2)-C6 fungal-type domain-containing protein</fullName>
    </recommendedName>
</protein>
<dbReference type="EMBL" id="JAXOVC010000003">
    <property type="protein sequence ID" value="KAK4503985.1"/>
    <property type="molecule type" value="Genomic_DNA"/>
</dbReference>
<proteinExistence type="predicted"/>
<gene>
    <name evidence="2" type="ORF">PRZ48_004900</name>
</gene>
<sequence length="122" mass="12870">MSAGRPLLAARTSSGDATKDGGNTSPGGGRQPGGRPKRTLIESACSACRRRKSRCDGVRYGRSAVESSMKHTTHHAITGRHAHDVKIYVPTVTTRQRRAKVAGPHSGAETKFSKPSETSSGS</sequence>
<accession>A0ABR0ES65</accession>
<feature type="region of interest" description="Disordered" evidence="1">
    <location>
        <begin position="1"/>
        <end position="38"/>
    </location>
</feature>